<protein>
    <submittedName>
        <fullName evidence="2">Uncharacterized protein</fullName>
    </submittedName>
</protein>
<name>A0A0A8ZU75_ARUDO</name>
<evidence type="ECO:0000256" key="1">
    <source>
        <dbReference type="SAM" id="Phobius"/>
    </source>
</evidence>
<reference evidence="2" key="2">
    <citation type="journal article" date="2015" name="Data Brief">
        <title>Shoot transcriptome of the giant reed, Arundo donax.</title>
        <authorList>
            <person name="Barrero R.A."/>
            <person name="Guerrero F.D."/>
            <person name="Moolhuijzen P."/>
            <person name="Goolsby J.A."/>
            <person name="Tidwell J."/>
            <person name="Bellgard S.E."/>
            <person name="Bellgard M.I."/>
        </authorList>
    </citation>
    <scope>NUCLEOTIDE SEQUENCE</scope>
    <source>
        <tissue evidence="2">Shoot tissue taken approximately 20 cm above the soil surface</tissue>
    </source>
</reference>
<feature type="transmembrane region" description="Helical" evidence="1">
    <location>
        <begin position="14"/>
        <end position="36"/>
    </location>
</feature>
<accession>A0A0A8ZU75</accession>
<keyword evidence="1" id="KW-0472">Membrane</keyword>
<keyword evidence="1" id="KW-1133">Transmembrane helix</keyword>
<proteinExistence type="predicted"/>
<keyword evidence="1" id="KW-0812">Transmembrane</keyword>
<evidence type="ECO:0000313" key="2">
    <source>
        <dbReference type="EMBL" id="JAD38382.1"/>
    </source>
</evidence>
<sequence length="41" mass="4893">MATLVRNLKIQIKIVFYETVFMVSMTSLICNFSLFYRPLFN</sequence>
<organism evidence="2">
    <name type="scientific">Arundo donax</name>
    <name type="common">Giant reed</name>
    <name type="synonym">Donax arundinaceus</name>
    <dbReference type="NCBI Taxonomy" id="35708"/>
    <lineage>
        <taxon>Eukaryota</taxon>
        <taxon>Viridiplantae</taxon>
        <taxon>Streptophyta</taxon>
        <taxon>Embryophyta</taxon>
        <taxon>Tracheophyta</taxon>
        <taxon>Spermatophyta</taxon>
        <taxon>Magnoliopsida</taxon>
        <taxon>Liliopsida</taxon>
        <taxon>Poales</taxon>
        <taxon>Poaceae</taxon>
        <taxon>PACMAD clade</taxon>
        <taxon>Arundinoideae</taxon>
        <taxon>Arundineae</taxon>
        <taxon>Arundo</taxon>
    </lineage>
</organism>
<dbReference type="EMBL" id="GBRH01259513">
    <property type="protein sequence ID" value="JAD38382.1"/>
    <property type="molecule type" value="Transcribed_RNA"/>
</dbReference>
<reference evidence="2" key="1">
    <citation type="submission" date="2014-09" db="EMBL/GenBank/DDBJ databases">
        <authorList>
            <person name="Magalhaes I.L.F."/>
            <person name="Oliveira U."/>
            <person name="Santos F.R."/>
            <person name="Vidigal T.H.D.A."/>
            <person name="Brescovit A.D."/>
            <person name="Santos A.J."/>
        </authorList>
    </citation>
    <scope>NUCLEOTIDE SEQUENCE</scope>
    <source>
        <tissue evidence="2">Shoot tissue taken approximately 20 cm above the soil surface</tissue>
    </source>
</reference>
<dbReference type="AlphaFoldDB" id="A0A0A8ZU75"/>